<evidence type="ECO:0000256" key="14">
    <source>
        <dbReference type="PROSITE-ProRule" id="PRU00192"/>
    </source>
</evidence>
<dbReference type="InterPro" id="IPR010926">
    <property type="entry name" value="Myosin_TH1"/>
</dbReference>
<dbReference type="GO" id="GO:0051015">
    <property type="term" value="F:actin filament binding"/>
    <property type="evidence" value="ECO:0000318"/>
    <property type="project" value="GO_Central"/>
</dbReference>
<keyword evidence="8" id="KW-0378">Hydrolase</keyword>
<feature type="compositionally biased region" description="Pro residues" evidence="16">
    <location>
        <begin position="1075"/>
        <end position="1089"/>
    </location>
</feature>
<dbReference type="PROSITE" id="PS51456">
    <property type="entry name" value="MYOSIN_MOTOR"/>
    <property type="match status" value="1"/>
</dbReference>
<accession>B6K5M5</accession>
<dbReference type="GO" id="GO:0005737">
    <property type="term" value="C:cytoplasm"/>
    <property type="evidence" value="ECO:0000318"/>
    <property type="project" value="GO_Central"/>
</dbReference>
<dbReference type="SUPFAM" id="SSF52540">
    <property type="entry name" value="P-loop containing nucleoside triphosphate hydrolases"/>
    <property type="match status" value="1"/>
</dbReference>
<dbReference type="InterPro" id="IPR036028">
    <property type="entry name" value="SH3-like_dom_sf"/>
</dbReference>
<dbReference type="InterPro" id="IPR036072">
    <property type="entry name" value="MYSc_Myo1"/>
</dbReference>
<keyword evidence="22" id="KW-1185">Reference proteome</keyword>
<dbReference type="RefSeq" id="XP_002175122.1">
    <property type="nucleotide sequence ID" value="XM_002175086.2"/>
</dbReference>
<dbReference type="eggNOG" id="KOG0162">
    <property type="taxonomic scope" value="Eukaryota"/>
</dbReference>
<dbReference type="GeneID" id="7051615"/>
<dbReference type="GO" id="GO:0000281">
    <property type="term" value="P:mitotic cytokinesis"/>
    <property type="evidence" value="ECO:0007669"/>
    <property type="project" value="EnsemblFungi"/>
</dbReference>
<keyword evidence="10 15" id="KW-0518">Myosin</keyword>
<dbReference type="GO" id="GO:0030479">
    <property type="term" value="C:actin cortical patch"/>
    <property type="evidence" value="ECO:0000318"/>
    <property type="project" value="GO_Central"/>
</dbReference>
<dbReference type="JaponicusDB" id="SJAG_04001">
    <property type="gene designation" value="myo1"/>
</dbReference>
<dbReference type="InterPro" id="IPR001609">
    <property type="entry name" value="Myosin_head_motor_dom-like"/>
</dbReference>
<dbReference type="OMA" id="PPEEYQM"/>
<evidence type="ECO:0000256" key="2">
    <source>
        <dbReference type="ARBA" id="ARBA00008314"/>
    </source>
</evidence>
<dbReference type="GO" id="GO:0005902">
    <property type="term" value="C:microvillus"/>
    <property type="evidence" value="ECO:0000318"/>
    <property type="project" value="GO_Central"/>
</dbReference>
<keyword evidence="9 15" id="KW-0067">ATP-binding</keyword>
<organism evidence="20 22">
    <name type="scientific">Schizosaccharomyces japonicus (strain yFS275 / FY16936)</name>
    <name type="common">Fission yeast</name>
    <dbReference type="NCBI Taxonomy" id="402676"/>
    <lineage>
        <taxon>Eukaryota</taxon>
        <taxon>Fungi</taxon>
        <taxon>Dikarya</taxon>
        <taxon>Ascomycota</taxon>
        <taxon>Taphrinomycotina</taxon>
        <taxon>Schizosaccharomycetes</taxon>
        <taxon>Schizosaccharomycetales</taxon>
        <taxon>Schizosaccharomycetaceae</taxon>
        <taxon>Schizosaccharomyces</taxon>
    </lineage>
</organism>
<gene>
    <name evidence="21" type="primary">myo1</name>
    <name evidence="20" type="ORF">SJAG_04001</name>
</gene>
<dbReference type="InterPro" id="IPR054489">
    <property type="entry name" value="Myo1_CA"/>
</dbReference>
<evidence type="ECO:0000256" key="8">
    <source>
        <dbReference type="ARBA" id="ARBA00022801"/>
    </source>
</evidence>
<dbReference type="SMART" id="SM00242">
    <property type="entry name" value="MYSc"/>
    <property type="match status" value="1"/>
</dbReference>
<evidence type="ECO:0000313" key="20">
    <source>
        <dbReference type="EMBL" id="EEB08829.1"/>
    </source>
</evidence>
<dbReference type="FunFam" id="1.20.120.720:FF:000015">
    <property type="entry name" value="Myosin I"/>
    <property type="match status" value="1"/>
</dbReference>
<feature type="compositionally biased region" description="Low complexity" evidence="16">
    <location>
        <begin position="1012"/>
        <end position="1053"/>
    </location>
</feature>
<evidence type="ECO:0000256" key="13">
    <source>
        <dbReference type="ARBA" id="ARBA00023212"/>
    </source>
</evidence>
<evidence type="ECO:0000256" key="15">
    <source>
        <dbReference type="PROSITE-ProRule" id="PRU00782"/>
    </source>
</evidence>
<dbReference type="GO" id="GO:0044853">
    <property type="term" value="C:plasma membrane raft"/>
    <property type="evidence" value="ECO:0007669"/>
    <property type="project" value="EnsemblFungi"/>
</dbReference>
<evidence type="ECO:0000256" key="9">
    <source>
        <dbReference type="ARBA" id="ARBA00022840"/>
    </source>
</evidence>
<dbReference type="InterPro" id="IPR001452">
    <property type="entry name" value="SH3_domain"/>
</dbReference>
<comment type="similarity">
    <text evidence="2 15">Belongs to the TRAFAC class myosin-kinesin ATPase superfamily. Myosin family.</text>
</comment>
<dbReference type="GO" id="GO:0000146">
    <property type="term" value="F:microfilament motor activity"/>
    <property type="evidence" value="ECO:0000318"/>
    <property type="project" value="GO_Central"/>
</dbReference>
<dbReference type="PROSITE" id="PS50002">
    <property type="entry name" value="SH3"/>
    <property type="match status" value="1"/>
</dbReference>
<reference evidence="20 22" key="1">
    <citation type="journal article" date="2011" name="Science">
        <title>Comparative functional genomics of the fission yeasts.</title>
        <authorList>
            <person name="Rhind N."/>
            <person name="Chen Z."/>
            <person name="Yassour M."/>
            <person name="Thompson D.A."/>
            <person name="Haas B.J."/>
            <person name="Habib N."/>
            <person name="Wapinski I."/>
            <person name="Roy S."/>
            <person name="Lin M.F."/>
            <person name="Heiman D.I."/>
            <person name="Young S.K."/>
            <person name="Furuya K."/>
            <person name="Guo Y."/>
            <person name="Pidoux A."/>
            <person name="Chen H.M."/>
            <person name="Robbertse B."/>
            <person name="Goldberg J.M."/>
            <person name="Aoki K."/>
            <person name="Bayne E.H."/>
            <person name="Berlin A.M."/>
            <person name="Desjardins C.A."/>
            <person name="Dobbs E."/>
            <person name="Dukaj L."/>
            <person name="Fan L."/>
            <person name="FitzGerald M.G."/>
            <person name="French C."/>
            <person name="Gujja S."/>
            <person name="Hansen K."/>
            <person name="Keifenheim D."/>
            <person name="Levin J.Z."/>
            <person name="Mosher R.A."/>
            <person name="Mueller C.A."/>
            <person name="Pfiffner J."/>
            <person name="Priest M."/>
            <person name="Russ C."/>
            <person name="Smialowska A."/>
            <person name="Swoboda P."/>
            <person name="Sykes S.M."/>
            <person name="Vaughn M."/>
            <person name="Vengrova S."/>
            <person name="Yoder R."/>
            <person name="Zeng Q."/>
            <person name="Allshire R."/>
            <person name="Baulcombe D."/>
            <person name="Birren B.W."/>
            <person name="Brown W."/>
            <person name="Ekwall K."/>
            <person name="Kellis M."/>
            <person name="Leatherwood J."/>
            <person name="Levin H."/>
            <person name="Margalit H."/>
            <person name="Martienssen R."/>
            <person name="Nieduszynski C.A."/>
            <person name="Spatafora J.W."/>
            <person name="Friedman N."/>
            <person name="Dalgaard J.Z."/>
            <person name="Baumann P."/>
            <person name="Niki H."/>
            <person name="Regev A."/>
            <person name="Nusbaum C."/>
        </authorList>
    </citation>
    <scope>NUCLEOTIDE SEQUENCE [LARGE SCALE GENOMIC DNA]</scope>
    <source>
        <strain evidence="22">yFS275 / FY16936</strain>
    </source>
</reference>
<dbReference type="Pfam" id="PF00018">
    <property type="entry name" value="SH3_1"/>
    <property type="match status" value="1"/>
</dbReference>
<dbReference type="FunFam" id="1.20.5.4820:FF:000004">
    <property type="entry name" value="Myosin IE"/>
    <property type="match status" value="1"/>
</dbReference>
<keyword evidence="13" id="KW-0206">Cytoskeleton</keyword>
<keyword evidence="6" id="KW-0677">Repeat</keyword>
<dbReference type="VEuPathDB" id="FungiDB:SJAG_04001"/>
<dbReference type="HOGENOM" id="CLU_000192_7_6_1"/>
<sequence>MPRLFAASSGVIGQTLHQAIVKRTDRTKGGAVRSPTQGNANGGIRKAVYQTNKKKTAGVDDLTLLSKISDEDINANLELRFKNGEIYTYIGHVLISVNPFRDLGIYTMEVLQSYQGKNRLEVPPHVYAIAESAYYQMNAYKENQCIIISGESGAGKTEAAKRIMQYITHVSKSVGTEIEKVSQIILATNPLLESFGCAKTLRNNNSSRHGKYLEMIFNQSGIPIGAKITNYLLEKNRVVHQIRNERNFHIFYQLTKAAPQKYREMFGIQGPENYYYTSMSNCLSVDGISDENDFSETIQAMEIIGLSEEEQDNIFRLLATILWLGNIRFQEGDSEGSVINDESVVQFVAYLLGSDAAAVQRALTVRIMETSHGGRRGSVYEVPLNPTQATAVRDALSMGIYNCLFDWIVERVNKALVTTAATASNSTIGILDIYGFEIFDKNSFEQLCINYVNEKLQQIFIQLTLKAEQEEYVREKIQWSPIKYFNNQIVCDLIESKRPPGIFAAMNDAIATAHADSSAADNAFSQRLNFLSSNPHFEQRQSQFIIKHYAGDVAYSLNGMTDKNKDVLATDILNLVHSTDNMFLRNIFPENIDTGSKRRPPTAGDRIKKSANELVDTLMQCHPSYIRTIKPNQTKSPNDYDSGMVLHQIKYLGLQENVRIRRAGFAYRQSFEKFAERFYLLSGKTSYAGDYTWTGDAFSACEQILKDTSIPTSEYQMGTSKVFIKKPETLFALEEMRDKYWHTMATRIQRAWRSYARRRNDAAKTIQKLWNRNKVILDLIRVRDEGTKLLQGRKERRRFSMLGSRRFYGDYLSVAKSGSVLMKSCGLNRSDKVLFSMRCEVLVHKLGRSSKPSPRQLVVSDKTVFLVITKMTNGQIQQVVEKQFHISSISSINMTSLQDDWLAIRSSASTTGDMFIHCFYKTELVTTLKNVNHGIEIHIGSTLQYCRKPGKIITVKTVKDEGTKDNDYYKSSTIHVGSGLPPNSKSKPYPTRSGNITFNSTNAAVQSPPKQVRPQTRPQARPQTAAPARAPVPAAKQSAPAANNRRPRAPAAPVQNSSRPAPAPVPVAATAPAPAAIPPPPPPPPVAAASPPKPVYTALYDFAGRSANEMSFNKGDVLDIIQKEPSGWWLASRNGIEGWVPANYFKEEMKSIPTSNAVSTPLETAQPSAVSVNSNADVNNLAGSLADALRLRATAVRGNDDEDEEEDW</sequence>
<dbReference type="CDD" id="cd01378">
    <property type="entry name" value="MYSc_Myo1"/>
    <property type="match status" value="1"/>
</dbReference>
<dbReference type="PROSITE" id="PS51757">
    <property type="entry name" value="TH1"/>
    <property type="match status" value="1"/>
</dbReference>
<dbReference type="GO" id="GO:0007015">
    <property type="term" value="P:actin filament organization"/>
    <property type="evidence" value="ECO:0000318"/>
    <property type="project" value="GO_Central"/>
</dbReference>
<keyword evidence="4" id="KW-0963">Cytoplasm</keyword>
<evidence type="ECO:0000256" key="11">
    <source>
        <dbReference type="ARBA" id="ARBA00023175"/>
    </source>
</evidence>
<dbReference type="PRINTS" id="PR00452">
    <property type="entry name" value="SH3DOMAIN"/>
</dbReference>
<keyword evidence="5" id="KW-0597">Phosphoprotein</keyword>
<comment type="subcellular location">
    <subcellularLocation>
        <location evidence="1">Cytoplasm</location>
        <location evidence="1">Cytoskeleton</location>
        <location evidence="1">Actin patch</location>
    </subcellularLocation>
</comment>
<dbReference type="GO" id="GO:0005524">
    <property type="term" value="F:ATP binding"/>
    <property type="evidence" value="ECO:0007669"/>
    <property type="project" value="UniProtKB-UniRule"/>
</dbReference>
<dbReference type="STRING" id="402676.B6K5M5"/>
<keyword evidence="11 15" id="KW-0505">Motor protein</keyword>
<dbReference type="Pfam" id="PF22773">
    <property type="entry name" value="Myo1_CA"/>
    <property type="match status" value="1"/>
</dbReference>
<dbReference type="SMART" id="SM00326">
    <property type="entry name" value="SH3"/>
    <property type="match status" value="1"/>
</dbReference>
<dbReference type="GO" id="GO:0045160">
    <property type="term" value="C:myosin I complex"/>
    <property type="evidence" value="ECO:0007669"/>
    <property type="project" value="EnsemblFungi"/>
</dbReference>
<evidence type="ECO:0000259" key="17">
    <source>
        <dbReference type="PROSITE" id="PS50002"/>
    </source>
</evidence>
<dbReference type="PRINTS" id="PR00193">
    <property type="entry name" value="MYOSINHEAVY"/>
</dbReference>
<dbReference type="OrthoDB" id="6108017at2759"/>
<dbReference type="InterPro" id="IPR027417">
    <property type="entry name" value="P-loop_NTPase"/>
</dbReference>
<dbReference type="GO" id="GO:0031097">
    <property type="term" value="C:medial cortex"/>
    <property type="evidence" value="ECO:0007669"/>
    <property type="project" value="EnsemblFungi"/>
</dbReference>
<dbReference type="GO" id="GO:0051286">
    <property type="term" value="C:cell tip"/>
    <property type="evidence" value="ECO:0000318"/>
    <property type="project" value="GO_Central"/>
</dbReference>
<protein>
    <submittedName>
        <fullName evidence="20">Myosin type I</fullName>
    </submittedName>
</protein>
<dbReference type="GO" id="GO:0051285">
    <property type="term" value="C:cell cortex of cell tip"/>
    <property type="evidence" value="ECO:0007669"/>
    <property type="project" value="EnsemblFungi"/>
</dbReference>
<feature type="binding site" evidence="15">
    <location>
        <begin position="150"/>
        <end position="157"/>
    </location>
    <ligand>
        <name>ATP</name>
        <dbReference type="ChEBI" id="CHEBI:30616"/>
    </ligand>
</feature>
<dbReference type="Pfam" id="PF06017">
    <property type="entry name" value="Myosin_TH1"/>
    <property type="match status" value="1"/>
</dbReference>
<dbReference type="EMBL" id="KE651167">
    <property type="protein sequence ID" value="EEB08829.1"/>
    <property type="molecule type" value="Genomic_DNA"/>
</dbReference>
<evidence type="ECO:0000256" key="1">
    <source>
        <dbReference type="ARBA" id="ARBA00004134"/>
    </source>
</evidence>
<dbReference type="GO" id="GO:0016887">
    <property type="term" value="F:ATP hydrolysis activity"/>
    <property type="evidence" value="ECO:0007669"/>
    <property type="project" value="UniProtKB-ARBA"/>
</dbReference>
<proteinExistence type="inferred from homology"/>
<dbReference type="GO" id="GO:0005886">
    <property type="term" value="C:plasma membrane"/>
    <property type="evidence" value="ECO:0000318"/>
    <property type="project" value="GO_Central"/>
</dbReference>
<evidence type="ECO:0000256" key="6">
    <source>
        <dbReference type="ARBA" id="ARBA00022737"/>
    </source>
</evidence>
<dbReference type="GO" id="GO:0015629">
    <property type="term" value="C:actin cytoskeleton"/>
    <property type="evidence" value="ECO:0000318"/>
    <property type="project" value="GO_Central"/>
</dbReference>
<feature type="domain" description="Myosin motor" evidence="18">
    <location>
        <begin position="57"/>
        <end position="738"/>
    </location>
</feature>
<dbReference type="PANTHER" id="PTHR13140">
    <property type="entry name" value="MYOSIN"/>
    <property type="match status" value="1"/>
</dbReference>
<dbReference type="FunFam" id="1.20.58.530:FF:000007">
    <property type="entry name" value="Myosin IE"/>
    <property type="match status" value="1"/>
</dbReference>
<evidence type="ECO:0000256" key="5">
    <source>
        <dbReference type="ARBA" id="ARBA00022553"/>
    </source>
</evidence>
<keyword evidence="3 14" id="KW-0728">SH3 domain</keyword>
<feature type="compositionally biased region" description="Polar residues" evidence="16">
    <location>
        <begin position="973"/>
        <end position="1009"/>
    </location>
</feature>
<feature type="domain" description="SH3" evidence="17">
    <location>
        <begin position="1091"/>
        <end position="1150"/>
    </location>
</feature>
<dbReference type="Pfam" id="PF00063">
    <property type="entry name" value="Myosin_head"/>
    <property type="match status" value="1"/>
</dbReference>
<dbReference type="InterPro" id="IPR035535">
    <property type="entry name" value="Fungal_myosin-I_SH3"/>
</dbReference>
<dbReference type="AlphaFoldDB" id="B6K5M5"/>
<evidence type="ECO:0000313" key="22">
    <source>
        <dbReference type="Proteomes" id="UP000001744"/>
    </source>
</evidence>
<dbReference type="SUPFAM" id="SSF50044">
    <property type="entry name" value="SH3-domain"/>
    <property type="match status" value="1"/>
</dbReference>
<name>B6K5M5_SCHJY</name>
<dbReference type="Gene3D" id="1.10.10.820">
    <property type="match status" value="1"/>
</dbReference>
<keyword evidence="12 15" id="KW-0009">Actin-binding</keyword>
<dbReference type="FunFam" id="1.10.10.820:FF:000001">
    <property type="entry name" value="Myosin heavy chain"/>
    <property type="match status" value="1"/>
</dbReference>
<dbReference type="GO" id="GO:0071933">
    <property type="term" value="F:Arp2/3 complex binding"/>
    <property type="evidence" value="ECO:0007669"/>
    <property type="project" value="EnsemblFungi"/>
</dbReference>
<feature type="region of interest" description="Disordered" evidence="16">
    <location>
        <begin position="973"/>
        <end position="1089"/>
    </location>
</feature>
<evidence type="ECO:0000259" key="18">
    <source>
        <dbReference type="PROSITE" id="PS51456"/>
    </source>
</evidence>
<dbReference type="GO" id="GO:0000147">
    <property type="term" value="P:actin cortical patch assembly"/>
    <property type="evidence" value="ECO:0007669"/>
    <property type="project" value="EnsemblFungi"/>
</dbReference>
<dbReference type="PANTHER" id="PTHR13140:SF837">
    <property type="entry name" value="MYOSIN-3-RELATED"/>
    <property type="match status" value="1"/>
</dbReference>
<evidence type="ECO:0000259" key="19">
    <source>
        <dbReference type="PROSITE" id="PS51757"/>
    </source>
</evidence>
<dbReference type="GO" id="GO:0006897">
    <property type="term" value="P:endocytosis"/>
    <property type="evidence" value="ECO:0000318"/>
    <property type="project" value="GO_Central"/>
</dbReference>
<dbReference type="Gene3D" id="2.30.30.40">
    <property type="entry name" value="SH3 Domains"/>
    <property type="match status" value="1"/>
</dbReference>
<evidence type="ECO:0000313" key="21">
    <source>
        <dbReference type="JaponicusDB" id="SJAG_04001"/>
    </source>
</evidence>
<dbReference type="Proteomes" id="UP000001744">
    <property type="component" value="Unassembled WGS sequence"/>
</dbReference>
<keyword evidence="7 15" id="KW-0547">Nucleotide-binding</keyword>
<dbReference type="CDD" id="cd11858">
    <property type="entry name" value="SH3_Myosin-I_fungi"/>
    <property type="match status" value="1"/>
</dbReference>
<dbReference type="GO" id="GO:0043332">
    <property type="term" value="C:mating projection tip"/>
    <property type="evidence" value="ECO:0007669"/>
    <property type="project" value="EnsemblFungi"/>
</dbReference>
<evidence type="ECO:0000256" key="10">
    <source>
        <dbReference type="ARBA" id="ARBA00023123"/>
    </source>
</evidence>
<dbReference type="Gene3D" id="3.40.850.10">
    <property type="entry name" value="Kinesin motor domain"/>
    <property type="match status" value="1"/>
</dbReference>
<dbReference type="GO" id="GO:0051666">
    <property type="term" value="P:actin cortical patch localization"/>
    <property type="evidence" value="ECO:0000318"/>
    <property type="project" value="GO_Central"/>
</dbReference>
<evidence type="ECO:0000256" key="3">
    <source>
        <dbReference type="ARBA" id="ARBA00022443"/>
    </source>
</evidence>
<evidence type="ECO:0000256" key="16">
    <source>
        <dbReference type="SAM" id="MobiDB-lite"/>
    </source>
</evidence>
<evidence type="ECO:0000256" key="7">
    <source>
        <dbReference type="ARBA" id="ARBA00022741"/>
    </source>
</evidence>
<feature type="region of interest" description="Actin-binding" evidence="15">
    <location>
        <begin position="611"/>
        <end position="633"/>
    </location>
</feature>
<feature type="domain" description="TH1" evidence="19">
    <location>
        <begin position="796"/>
        <end position="982"/>
    </location>
</feature>
<dbReference type="GO" id="GO:0005628">
    <property type="term" value="C:prospore membrane"/>
    <property type="evidence" value="ECO:0007669"/>
    <property type="project" value="EnsemblFungi"/>
</dbReference>
<dbReference type="Gene3D" id="1.20.120.720">
    <property type="entry name" value="Myosin VI head, motor domain, U50 subdomain"/>
    <property type="match status" value="1"/>
</dbReference>
<dbReference type="Gene3D" id="1.20.5.4820">
    <property type="match status" value="1"/>
</dbReference>
<evidence type="ECO:0000256" key="4">
    <source>
        <dbReference type="ARBA" id="ARBA00022490"/>
    </source>
</evidence>
<dbReference type="InterPro" id="IPR036961">
    <property type="entry name" value="Kinesin_motor_dom_sf"/>
</dbReference>
<dbReference type="FunFam" id="2.30.30.40:FF:000072">
    <property type="entry name" value="Unconventional Myosin IB"/>
    <property type="match status" value="1"/>
</dbReference>
<dbReference type="Gene3D" id="1.20.58.530">
    <property type="match status" value="1"/>
</dbReference>
<evidence type="ECO:0000256" key="12">
    <source>
        <dbReference type="ARBA" id="ARBA00023203"/>
    </source>
</evidence>